<sequence>MENAWIGESTGQSARAALRPRPFVLPLRVSTWINDQGSLRGL</sequence>
<reference evidence="1 2" key="1">
    <citation type="submission" date="2023-07" db="EMBL/GenBank/DDBJ databases">
        <title>Genomic Encyclopedia of Type Strains, Phase IV (KMG-IV): sequencing the most valuable type-strain genomes for metagenomic binning, comparative biology and taxonomic classification.</title>
        <authorList>
            <person name="Goeker M."/>
        </authorList>
    </citation>
    <scope>NUCLEOTIDE SEQUENCE [LARGE SCALE GENOMIC DNA]</scope>
    <source>
        <strain evidence="1 2">DSM 11549</strain>
    </source>
</reference>
<proteinExistence type="predicted"/>
<evidence type="ECO:0000313" key="1">
    <source>
        <dbReference type="EMBL" id="MDQ0326028.1"/>
    </source>
</evidence>
<accession>A0ABU0C676</accession>
<keyword evidence="2" id="KW-1185">Reference proteome</keyword>
<dbReference type="Proteomes" id="UP001230253">
    <property type="component" value="Unassembled WGS sequence"/>
</dbReference>
<comment type="caution">
    <text evidence="1">The sequence shown here is derived from an EMBL/GenBank/DDBJ whole genome shotgun (WGS) entry which is preliminary data.</text>
</comment>
<protein>
    <submittedName>
        <fullName evidence="1">Uncharacterized protein</fullName>
    </submittedName>
</protein>
<gene>
    <name evidence="1" type="ORF">J2R99_001897</name>
</gene>
<dbReference type="EMBL" id="JAUSUK010000002">
    <property type="protein sequence ID" value="MDQ0326028.1"/>
    <property type="molecule type" value="Genomic_DNA"/>
</dbReference>
<organism evidence="1 2">
    <name type="scientific">Rhodopseudomonas julia</name>
    <dbReference type="NCBI Taxonomy" id="200617"/>
    <lineage>
        <taxon>Bacteria</taxon>
        <taxon>Pseudomonadati</taxon>
        <taxon>Pseudomonadota</taxon>
        <taxon>Alphaproteobacteria</taxon>
        <taxon>Hyphomicrobiales</taxon>
        <taxon>Nitrobacteraceae</taxon>
        <taxon>Rhodopseudomonas</taxon>
    </lineage>
</organism>
<name>A0ABU0C676_9BRAD</name>
<evidence type="ECO:0000313" key="2">
    <source>
        <dbReference type="Proteomes" id="UP001230253"/>
    </source>
</evidence>
<dbReference type="RefSeq" id="WP_307154257.1">
    <property type="nucleotide sequence ID" value="NZ_JAUSUK010000002.1"/>
</dbReference>